<gene>
    <name evidence="2" type="ORF">G6F51_011098</name>
</gene>
<name>A0A9P6Y0A4_RHIOR</name>
<dbReference type="Proteomes" id="UP000717996">
    <property type="component" value="Unassembled WGS sequence"/>
</dbReference>
<feature type="compositionally biased region" description="Basic and acidic residues" evidence="1">
    <location>
        <begin position="145"/>
        <end position="175"/>
    </location>
</feature>
<dbReference type="AlphaFoldDB" id="A0A9P6Y0A4"/>
<accession>A0A9P6Y0A4</accession>
<feature type="region of interest" description="Disordered" evidence="1">
    <location>
        <begin position="143"/>
        <end position="175"/>
    </location>
</feature>
<evidence type="ECO:0000313" key="3">
    <source>
        <dbReference type="Proteomes" id="UP000717996"/>
    </source>
</evidence>
<organism evidence="2 3">
    <name type="scientific">Rhizopus oryzae</name>
    <name type="common">Mucormycosis agent</name>
    <name type="synonym">Rhizopus arrhizus var. delemar</name>
    <dbReference type="NCBI Taxonomy" id="64495"/>
    <lineage>
        <taxon>Eukaryota</taxon>
        <taxon>Fungi</taxon>
        <taxon>Fungi incertae sedis</taxon>
        <taxon>Mucoromycota</taxon>
        <taxon>Mucoromycotina</taxon>
        <taxon>Mucoromycetes</taxon>
        <taxon>Mucorales</taxon>
        <taxon>Mucorineae</taxon>
        <taxon>Rhizopodaceae</taxon>
        <taxon>Rhizopus</taxon>
    </lineage>
</organism>
<dbReference type="EMBL" id="JAANIT010002522">
    <property type="protein sequence ID" value="KAG1536197.1"/>
    <property type="molecule type" value="Genomic_DNA"/>
</dbReference>
<protein>
    <submittedName>
        <fullName evidence="2">Uncharacterized protein</fullName>
    </submittedName>
</protein>
<reference evidence="2" key="1">
    <citation type="journal article" date="2020" name="Microb. Genom.">
        <title>Genetic diversity of clinical and environmental Mucorales isolates obtained from an investigation of mucormycosis cases among solid organ transplant recipients.</title>
        <authorList>
            <person name="Nguyen M.H."/>
            <person name="Kaul D."/>
            <person name="Muto C."/>
            <person name="Cheng S.J."/>
            <person name="Richter R.A."/>
            <person name="Bruno V.M."/>
            <person name="Liu G."/>
            <person name="Beyhan S."/>
            <person name="Sundermann A.J."/>
            <person name="Mounaud S."/>
            <person name="Pasculle A.W."/>
            <person name="Nierman W.C."/>
            <person name="Driscoll E."/>
            <person name="Cumbie R."/>
            <person name="Clancy C.J."/>
            <person name="Dupont C.L."/>
        </authorList>
    </citation>
    <scope>NUCLEOTIDE SEQUENCE</scope>
    <source>
        <strain evidence="2">GL16</strain>
    </source>
</reference>
<sequence>MMSEAESSNHLAFSHPPIERCLFFTATSPYFQKTNSLPLTTPFSRPICSLSTTRMSKTFRNEINNLFDPKTDWIKSRYHPIFTIQPTEGMRELIGLKETEGVHHFVHQLNPKKKKKPTEWMENKLGLIIRHDELSSVRQGLMDPKFMKQDHSEEERSMKEEKTEDELRSTSKSDTNDPKEGWVYYLHVPLNHSHLLPSTDRSQDPFFIHTLQELSQAYQGHTQLLLGLFVHLLEKQFRVVVGEGELRIYFPFPIPNSQQEAVERLEKMGIEKADYYSIRQEPRVGPDYFEDIQLFIHHIDTLIDQGLTANQERIF</sequence>
<proteinExistence type="predicted"/>
<comment type="caution">
    <text evidence="2">The sequence shown here is derived from an EMBL/GenBank/DDBJ whole genome shotgun (WGS) entry which is preliminary data.</text>
</comment>
<dbReference type="OrthoDB" id="2211800at2759"/>
<evidence type="ECO:0000313" key="2">
    <source>
        <dbReference type="EMBL" id="KAG1536197.1"/>
    </source>
</evidence>
<evidence type="ECO:0000256" key="1">
    <source>
        <dbReference type="SAM" id="MobiDB-lite"/>
    </source>
</evidence>